<dbReference type="SUPFAM" id="SSF53756">
    <property type="entry name" value="UDP-Glycosyltransferase/glycogen phosphorylase"/>
    <property type="match status" value="2"/>
</dbReference>
<dbReference type="EMBL" id="CP000252">
    <property type="protein sequence ID" value="ABC76722.1"/>
    <property type="molecule type" value="Genomic_DNA"/>
</dbReference>
<evidence type="ECO:0000256" key="2">
    <source>
        <dbReference type="ARBA" id="ARBA00006047"/>
    </source>
</evidence>
<dbReference type="GO" id="GO:0030170">
    <property type="term" value="F:pyridoxal phosphate binding"/>
    <property type="evidence" value="ECO:0007669"/>
    <property type="project" value="InterPro"/>
</dbReference>
<evidence type="ECO:0000313" key="8">
    <source>
        <dbReference type="Proteomes" id="UP000001933"/>
    </source>
</evidence>
<feature type="domain" description="DUF3417" evidence="6">
    <location>
        <begin position="574"/>
        <end position="685"/>
    </location>
</feature>
<accession>Q2LRL2</accession>
<dbReference type="InParanoid" id="Q2LRL2"/>
<dbReference type="Pfam" id="PF11897">
    <property type="entry name" value="DUF3417"/>
    <property type="match status" value="1"/>
</dbReference>
<dbReference type="InterPro" id="IPR008631">
    <property type="entry name" value="Glycogen_synth"/>
</dbReference>
<dbReference type="NCBIfam" id="TIGR02094">
    <property type="entry name" value="more_P_ylases"/>
    <property type="match status" value="1"/>
</dbReference>
<dbReference type="CAZy" id="GT3">
    <property type="family name" value="Glycosyltransferase Family 3"/>
</dbReference>
<keyword evidence="3" id="KW-0021">Allosteric enzyme</keyword>
<dbReference type="InterPro" id="IPR011834">
    <property type="entry name" value="Agluc_phsphrylas"/>
</dbReference>
<dbReference type="PANTHER" id="PTHR42655:SF1">
    <property type="entry name" value="GLYCOGEN PHOSPHORYLASE"/>
    <property type="match status" value="1"/>
</dbReference>
<protein>
    <submittedName>
        <fullName evidence="7">Glycogen synthase /glycogen phosphorylase</fullName>
        <ecNumber evidence="7">2.4.1.1</ecNumber>
        <ecNumber evidence="7">2.4.1.11</ecNumber>
    </submittedName>
</protein>
<dbReference type="GO" id="GO:0005978">
    <property type="term" value="P:glycogen biosynthetic process"/>
    <property type="evidence" value="ECO:0007669"/>
    <property type="project" value="InterPro"/>
</dbReference>
<dbReference type="eggNOG" id="COG0438">
    <property type="taxonomic scope" value="Bacteria"/>
</dbReference>
<keyword evidence="5 7" id="KW-0808">Transferase</keyword>
<keyword evidence="8" id="KW-1185">Reference proteome</keyword>
<reference evidence="7 8" key="1">
    <citation type="journal article" date="2007" name="Proc. Natl. Acad. Sci. U.S.A.">
        <title>The genome of Syntrophus aciditrophicus: life at the thermodynamic limit of microbial growth.</title>
        <authorList>
            <person name="McInerney M.J."/>
            <person name="Rohlin L."/>
            <person name="Mouttaki H."/>
            <person name="Kim U."/>
            <person name="Krupp R.S."/>
            <person name="Rios-Hernandez L."/>
            <person name="Sieber J."/>
            <person name="Struchtemeyer C.G."/>
            <person name="Bhattacharyya A."/>
            <person name="Campbell J.W."/>
            <person name="Gunsalus R.P."/>
        </authorList>
    </citation>
    <scope>NUCLEOTIDE SEQUENCE [LARGE SCALE GENOMIC DNA]</scope>
    <source>
        <strain evidence="7 8">SB</strain>
    </source>
</reference>
<name>Q2LRL2_SYNAS</name>
<dbReference type="InterPro" id="IPR052182">
    <property type="entry name" value="Glycogen/Maltodextrin_Phosph"/>
</dbReference>
<dbReference type="RefSeq" id="WP_011416755.1">
    <property type="nucleotide sequence ID" value="NC_007759.1"/>
</dbReference>
<keyword evidence="4 7" id="KW-0328">Glycosyltransferase</keyword>
<dbReference type="Pfam" id="PF00343">
    <property type="entry name" value="Phosphorylase"/>
    <property type="match status" value="1"/>
</dbReference>
<evidence type="ECO:0000313" key="7">
    <source>
        <dbReference type="EMBL" id="ABC76722.1"/>
    </source>
</evidence>
<dbReference type="EC" id="2.4.1.11" evidence="7"/>
<dbReference type="eggNOG" id="COG0058">
    <property type="taxonomic scope" value="Bacteria"/>
</dbReference>
<dbReference type="EC" id="2.4.1.1" evidence="7"/>
<dbReference type="GO" id="GO:0008184">
    <property type="term" value="F:glycogen phosphorylase activity"/>
    <property type="evidence" value="ECO:0007669"/>
    <property type="project" value="InterPro"/>
</dbReference>
<proteinExistence type="inferred from homology"/>
<gene>
    <name evidence="7" type="ORF">SYN_00879</name>
</gene>
<dbReference type="Proteomes" id="UP000001933">
    <property type="component" value="Chromosome"/>
</dbReference>
<dbReference type="InterPro" id="IPR000811">
    <property type="entry name" value="Glyco_trans_35"/>
</dbReference>
<dbReference type="HOGENOM" id="CLU_005051_0_0_7"/>
<evidence type="ECO:0000256" key="5">
    <source>
        <dbReference type="ARBA" id="ARBA00022679"/>
    </source>
</evidence>
<dbReference type="GO" id="GO:0004373">
    <property type="term" value="F:alpha-1,4-glucan glucosyltransferase (UDP-glucose donor) activity"/>
    <property type="evidence" value="ECO:0007669"/>
    <property type="project" value="UniProtKB-EC"/>
</dbReference>
<comment type="catalytic activity">
    <reaction evidence="1">
        <text>[(1-&gt;4)-alpha-D-glucosyl](n) + phosphate = [(1-&gt;4)-alpha-D-glucosyl](n-1) + alpha-D-glucose 1-phosphate</text>
        <dbReference type="Rhea" id="RHEA:41732"/>
        <dbReference type="Rhea" id="RHEA-COMP:9584"/>
        <dbReference type="Rhea" id="RHEA-COMP:9586"/>
        <dbReference type="ChEBI" id="CHEBI:15444"/>
        <dbReference type="ChEBI" id="CHEBI:43474"/>
        <dbReference type="ChEBI" id="CHEBI:58601"/>
        <dbReference type="EC" id="2.4.1.1"/>
    </reaction>
</comment>
<dbReference type="PANTHER" id="PTHR42655">
    <property type="entry name" value="GLYCOGEN PHOSPHORYLASE"/>
    <property type="match status" value="1"/>
</dbReference>
<dbReference type="Gene3D" id="3.40.50.2000">
    <property type="entry name" value="Glycogen Phosphorylase B"/>
    <property type="match status" value="5"/>
</dbReference>
<evidence type="ECO:0000256" key="3">
    <source>
        <dbReference type="ARBA" id="ARBA00022533"/>
    </source>
</evidence>
<sequence length="1418" mass="161803">MAENQNGYLFECSWEVCNKVGGIYTVITSKIREAMKAYGENYYLLGPDLKTNLDFEETDEECWFKVREGTAIKDIPCRFGRWKIPGEPKVILVNFGMKYNKDQLLYKLWEDYGVDSIAGGWDYTEPVMFSYACGEVIETIYNLMVRPHGGTAIAQFHEWMTGAGLLCLKKSVPEIGTVFTTHSTILGRTLAGSGVDIYASMDHISPLREANAHSITAKYSMETAAAREAGCFTTVSEITALEAKNFLGRYPDVITPNGLDIEQIPNLVQDRRPAMRSRMRLLKAASRFLKKDLPSDTKILAISGRYEFHNKGIDVFLDALGRLEKEMKGDQTLLVYLFVLGGHTDLIPALQSDYAKVETGNPPICTHRLHYEASDPILETSNRLGLKNLPQNRINIIFIPAYLNGHDGLINMSYYEALSGCDLGVFPSYYEPWGYTPQESAAHAVPTISTDQAGFGLWVQSTFKEHSGVIIMKRKGREIQTITNDLFDILKNFLSWTDADMQLRRESAWTIAVQANWGEFYKFYAAAYDRAAGIAREYAEKLALFDYRTAYRRTFAGAVTTQPHFRRFTAVAKLPQEIARLRELAYNLWWSWNSRALELFASLDPQLWTDMGNNPVRMLETVSAERLIEAKNNAIYISLYESVMKQFDDYMADKTLCRRLSVSPEIKWSSPVAYFSTEYGLHESLPIYSGGLGVLSGDHIKTASDLNIPLVGVGLLYRSGYFKQVIDKNGVQIAEYPECDFSNMPLQIVQDEKGDEVQISLELPGRTLYANIWELQIGRLSLYLLNSDVPGNTPQDRKITGRLYPADQRTRIEQELLLGAGGIRLLRKLGIKPSLYHINEGHSAFLVFSRIQLLMTEEGLSFDEASEVVRGSTIFTTHTPVEAGNERFDKDLIEYYFANFIKWSGISWSQFWDLGLKEAGDDKPFYMTVLGLKMTHLSNGVSEIHGQVARRMWRDVWKGFHELDIPIRQVTNGVHMASYIAPRMKELFDIYLGRGWQRSITDPEIWKKVWDIPDAMLWRTRYELKQRMINYLRDHISKHWSRYGYSKTWREEIYSKMNPTALMIGFARRFAPYKRADLILSDLDRLDKILNHPTRPVHLVFAGKAHPNDEMGKSLIKKVVSVCNQEPFRGKIFFLEDYDIRVARHLVQGVDVWLNTPRRPYEASGTSGEKVVFNGVLNLSISDGWWAEGYDGTNGWTIGPLVRGLSEEDSSVDEEDSLSLFSTLENSVIPLFYDRDTSGIPDKWITMIKRSIHTLAPRFNTERMLQEYYNDMYIPTVRRIGELSEKSYRLAKEIAEWKSTIPMRFSSLRLLDISVEGIQGDTIVVDQPLVVTARIDPGKLKPEEIYAELFIGRDDGYGFLEKPDCVPLKMITNLLNGSLIFTAEYRVRRNGPHSYGIRVLPYNEKLASKHETGLILWG</sequence>
<dbReference type="CAZy" id="GT35">
    <property type="family name" value="Glycosyltransferase Family 35"/>
</dbReference>
<organism evidence="7 8">
    <name type="scientific">Syntrophus aciditrophicus (strain SB)</name>
    <dbReference type="NCBI Taxonomy" id="56780"/>
    <lineage>
        <taxon>Bacteria</taxon>
        <taxon>Pseudomonadati</taxon>
        <taxon>Thermodesulfobacteriota</taxon>
        <taxon>Syntrophia</taxon>
        <taxon>Syntrophales</taxon>
        <taxon>Syntrophaceae</taxon>
        <taxon>Syntrophus</taxon>
    </lineage>
</organism>
<dbReference type="InterPro" id="IPR024517">
    <property type="entry name" value="Glycogen_phosphorylase_DUF3417"/>
</dbReference>
<dbReference type="STRING" id="56780.SYN_00879"/>
<evidence type="ECO:0000259" key="6">
    <source>
        <dbReference type="Pfam" id="PF11897"/>
    </source>
</evidence>
<comment type="similarity">
    <text evidence="2">Belongs to the glycogen phosphorylase family.</text>
</comment>
<evidence type="ECO:0000256" key="1">
    <source>
        <dbReference type="ARBA" id="ARBA00001275"/>
    </source>
</evidence>
<dbReference type="Pfam" id="PF05693">
    <property type="entry name" value="Glycogen_syn"/>
    <property type="match status" value="2"/>
</dbReference>
<dbReference type="KEGG" id="sat:SYN_00879"/>
<evidence type="ECO:0000256" key="4">
    <source>
        <dbReference type="ARBA" id="ARBA00022676"/>
    </source>
</evidence>
<dbReference type="OrthoDB" id="7229284at2"/>